<keyword evidence="2" id="KW-0697">Rotamase</keyword>
<dbReference type="AlphaFoldDB" id="Q2G8D1"/>
<gene>
    <name evidence="5" type="ordered locus">Saro_1448</name>
</gene>
<dbReference type="InterPro" id="IPR002130">
    <property type="entry name" value="Cyclophilin-type_PPIase_dom"/>
</dbReference>
<dbReference type="Pfam" id="PF00160">
    <property type="entry name" value="Pro_isomerase"/>
    <property type="match status" value="1"/>
</dbReference>
<dbReference type="PROSITE" id="PS50072">
    <property type="entry name" value="CSA_PPIASE_2"/>
    <property type="match status" value="1"/>
</dbReference>
<keyword evidence="3 5" id="KW-0413">Isomerase</keyword>
<dbReference type="InterPro" id="IPR044665">
    <property type="entry name" value="E_coli_cyclophilin_A-like"/>
</dbReference>
<evidence type="ECO:0000259" key="4">
    <source>
        <dbReference type="PROSITE" id="PS50072"/>
    </source>
</evidence>
<sequence length="330" mass="35807">MSLVSFLAAAIAAASTPNSNSPALSPAEIVAAAPATDWLAIAPDDLLVMDLAPDAAGRPRRVVIQVVPDPFSQGWVGNMRILAAAHWWDGTSVYRVQDNWVAQWGDADGEDAAKARPLPPGLEVVPEKRYVIRPEGPERSATHEELDTWLATIEGTHAAWHALMRKKSKDTDPYADETFFYRGWPLAASQNGPSAWPLHCYGTVGVARNLSPDTGTGSELYAVIGHAPRQLDRNIAVVGRVIEGIQHLSSLTRGPAPMGVYSNPEERTPIVSVRLATEVPDLGRFEYLSTESASFRQYAEASANRRDPFFIQPAGGIDICNLKVPVRRGI</sequence>
<dbReference type="STRING" id="279238.Saro_1448"/>
<dbReference type="EMBL" id="CP000248">
    <property type="protein sequence ID" value="ABD25892.1"/>
    <property type="molecule type" value="Genomic_DNA"/>
</dbReference>
<dbReference type="SUPFAM" id="SSF50891">
    <property type="entry name" value="Cyclophilin-like"/>
    <property type="match status" value="1"/>
</dbReference>
<feature type="domain" description="PPIase cyclophilin-type" evidence="4">
    <location>
        <begin position="47"/>
        <end position="275"/>
    </location>
</feature>
<name>Q2G8D1_NOVAD</name>
<dbReference type="InterPro" id="IPR029000">
    <property type="entry name" value="Cyclophilin-like_dom_sf"/>
</dbReference>
<protein>
    <recommendedName>
        <fullName evidence="1">peptidylprolyl isomerase</fullName>
        <ecNumber evidence="1">5.2.1.8</ecNumber>
    </recommendedName>
</protein>
<keyword evidence="6" id="KW-1185">Reference proteome</keyword>
<evidence type="ECO:0000256" key="1">
    <source>
        <dbReference type="ARBA" id="ARBA00013194"/>
    </source>
</evidence>
<evidence type="ECO:0000256" key="2">
    <source>
        <dbReference type="ARBA" id="ARBA00023110"/>
    </source>
</evidence>
<dbReference type="eggNOG" id="COG0652">
    <property type="taxonomic scope" value="Bacteria"/>
</dbReference>
<dbReference type="Proteomes" id="UP000009134">
    <property type="component" value="Chromosome"/>
</dbReference>
<dbReference type="GO" id="GO:0003755">
    <property type="term" value="F:peptidyl-prolyl cis-trans isomerase activity"/>
    <property type="evidence" value="ECO:0007669"/>
    <property type="project" value="UniProtKB-KW"/>
</dbReference>
<accession>Q2G8D1</accession>
<organism evidence="5 6">
    <name type="scientific">Novosphingobium aromaticivorans (strain ATCC 700278 / DSM 12444 / CCUG 56034 / CIP 105152 / NBRC 16084 / F199)</name>
    <dbReference type="NCBI Taxonomy" id="279238"/>
    <lineage>
        <taxon>Bacteria</taxon>
        <taxon>Pseudomonadati</taxon>
        <taxon>Pseudomonadota</taxon>
        <taxon>Alphaproteobacteria</taxon>
        <taxon>Sphingomonadales</taxon>
        <taxon>Sphingomonadaceae</taxon>
        <taxon>Novosphingobium</taxon>
    </lineage>
</organism>
<dbReference type="PANTHER" id="PTHR43246">
    <property type="entry name" value="PEPTIDYL-PROLYL CIS-TRANS ISOMERASE CYP38, CHLOROPLASTIC"/>
    <property type="match status" value="1"/>
</dbReference>
<dbReference type="KEGG" id="nar:Saro_1448"/>
<evidence type="ECO:0000256" key="3">
    <source>
        <dbReference type="ARBA" id="ARBA00023235"/>
    </source>
</evidence>
<dbReference type="RefSeq" id="WP_011445106.1">
    <property type="nucleotide sequence ID" value="NC_007794.1"/>
</dbReference>
<evidence type="ECO:0000313" key="5">
    <source>
        <dbReference type="EMBL" id="ABD25892.1"/>
    </source>
</evidence>
<dbReference type="HOGENOM" id="CLU_068027_0_0_5"/>
<proteinExistence type="predicted"/>
<evidence type="ECO:0000313" key="6">
    <source>
        <dbReference type="Proteomes" id="UP000009134"/>
    </source>
</evidence>
<dbReference type="Gene3D" id="2.40.100.10">
    <property type="entry name" value="Cyclophilin-like"/>
    <property type="match status" value="1"/>
</dbReference>
<reference evidence="6" key="1">
    <citation type="submission" date="2006-01" db="EMBL/GenBank/DDBJ databases">
        <title>Complete sequence of Novosphingobium aromaticivorans DSM 12444.</title>
        <authorList>
            <consortium name="US DOE Joint Genome Institute"/>
            <person name="Copeland A."/>
            <person name="Lucas S."/>
            <person name="Lapidus A."/>
            <person name="Barry K."/>
            <person name="Detter J.C."/>
            <person name="Glavina T."/>
            <person name="Hammon N."/>
            <person name="Israni S."/>
            <person name="Pitluck S."/>
            <person name="Chain P."/>
            <person name="Malfatti S."/>
            <person name="Shin M."/>
            <person name="Vergez L."/>
            <person name="Schmutz J."/>
            <person name="Larimer F."/>
            <person name="Land M."/>
            <person name="Kyrpides N."/>
            <person name="Ivanova N."/>
            <person name="Fredrickson J."/>
            <person name="Balkwill D."/>
            <person name="Romine M.F."/>
            <person name="Richardson P."/>
        </authorList>
    </citation>
    <scope>NUCLEOTIDE SEQUENCE [LARGE SCALE GENOMIC DNA]</scope>
    <source>
        <strain evidence="6">ATCC 700278 / DSM 12444 / CCUG 56034 / CIP 105152 / NBRC 16084 / F199</strain>
    </source>
</reference>
<dbReference type="EC" id="5.2.1.8" evidence="1"/>